<organism evidence="2 3">
    <name type="scientific">Gymnopilus dilepis</name>
    <dbReference type="NCBI Taxonomy" id="231916"/>
    <lineage>
        <taxon>Eukaryota</taxon>
        <taxon>Fungi</taxon>
        <taxon>Dikarya</taxon>
        <taxon>Basidiomycota</taxon>
        <taxon>Agaricomycotina</taxon>
        <taxon>Agaricomycetes</taxon>
        <taxon>Agaricomycetidae</taxon>
        <taxon>Agaricales</taxon>
        <taxon>Agaricineae</taxon>
        <taxon>Hymenogastraceae</taxon>
        <taxon>Gymnopilus</taxon>
    </lineage>
</organism>
<feature type="compositionally biased region" description="Polar residues" evidence="1">
    <location>
        <begin position="37"/>
        <end position="67"/>
    </location>
</feature>
<feature type="compositionally biased region" description="Basic residues" evidence="1">
    <location>
        <begin position="78"/>
        <end position="88"/>
    </location>
</feature>
<protein>
    <submittedName>
        <fullName evidence="2">Uncharacterized protein</fullName>
    </submittedName>
</protein>
<dbReference type="EMBL" id="NHYE01005317">
    <property type="protein sequence ID" value="PPQ74745.1"/>
    <property type="molecule type" value="Genomic_DNA"/>
</dbReference>
<proteinExistence type="predicted"/>
<evidence type="ECO:0000313" key="2">
    <source>
        <dbReference type="EMBL" id="PPQ74745.1"/>
    </source>
</evidence>
<dbReference type="Proteomes" id="UP000284706">
    <property type="component" value="Unassembled WGS sequence"/>
</dbReference>
<evidence type="ECO:0000313" key="3">
    <source>
        <dbReference type="Proteomes" id="UP000284706"/>
    </source>
</evidence>
<reference evidence="2 3" key="1">
    <citation type="journal article" date="2018" name="Evol. Lett.">
        <title>Horizontal gene cluster transfer increased hallucinogenic mushroom diversity.</title>
        <authorList>
            <person name="Reynolds H.T."/>
            <person name="Vijayakumar V."/>
            <person name="Gluck-Thaler E."/>
            <person name="Korotkin H.B."/>
            <person name="Matheny P.B."/>
            <person name="Slot J.C."/>
        </authorList>
    </citation>
    <scope>NUCLEOTIDE SEQUENCE [LARGE SCALE GENOMIC DNA]</scope>
    <source>
        <strain evidence="2 3">SRW20</strain>
    </source>
</reference>
<comment type="caution">
    <text evidence="2">The sequence shown here is derived from an EMBL/GenBank/DDBJ whole genome shotgun (WGS) entry which is preliminary data.</text>
</comment>
<evidence type="ECO:0000256" key="1">
    <source>
        <dbReference type="SAM" id="MobiDB-lite"/>
    </source>
</evidence>
<name>A0A409W8F1_9AGAR</name>
<dbReference type="AlphaFoldDB" id="A0A409W8F1"/>
<dbReference type="InParanoid" id="A0A409W8F1"/>
<keyword evidence="3" id="KW-1185">Reference proteome</keyword>
<feature type="region of interest" description="Disordered" evidence="1">
    <location>
        <begin position="31"/>
        <end position="88"/>
    </location>
</feature>
<dbReference type="OrthoDB" id="28901at2759"/>
<sequence>MTPTDLLLVANFGLENKVISIEKDKLCRQYPDGKLHSLNQPTKDQGATRRNMTPDNTTLKLNSQSQVAVGPRSASARHSSRMPRKTRAHLPETRPRLRPLPWGTIVLQYATPLRIQLIPTRRMVDAQRHGMYLADLTYILSTMSRPRSKTTNAELPCIITRWHSLHMDR</sequence>
<accession>A0A409W8F1</accession>
<gene>
    <name evidence="2" type="ORF">CVT26_005077</name>
</gene>